<sequence length="59" mass="6796">MKPPVLERLNIWCPLNLGGHPLEIKAPKEFDRLPRFNFSLPTSCYFLRTADLCGKNSCF</sequence>
<name>A0A238KH23_9RHOB</name>
<accession>A0A238KH23</accession>
<keyword evidence="2" id="KW-1185">Reference proteome</keyword>
<proteinExistence type="predicted"/>
<gene>
    <name evidence="1" type="ORF">PEV8663_02422</name>
</gene>
<dbReference type="Proteomes" id="UP000220836">
    <property type="component" value="Unassembled WGS sequence"/>
</dbReference>
<protein>
    <submittedName>
        <fullName evidence="1">Uncharacterized protein</fullName>
    </submittedName>
</protein>
<evidence type="ECO:0000313" key="2">
    <source>
        <dbReference type="Proteomes" id="UP000220836"/>
    </source>
</evidence>
<organism evidence="1 2">
    <name type="scientific">Pelagimonas varians</name>
    <dbReference type="NCBI Taxonomy" id="696760"/>
    <lineage>
        <taxon>Bacteria</taxon>
        <taxon>Pseudomonadati</taxon>
        <taxon>Pseudomonadota</taxon>
        <taxon>Alphaproteobacteria</taxon>
        <taxon>Rhodobacterales</taxon>
        <taxon>Roseobacteraceae</taxon>
        <taxon>Pelagimonas</taxon>
    </lineage>
</organism>
<reference evidence="1 2" key="1">
    <citation type="submission" date="2017-05" db="EMBL/GenBank/DDBJ databases">
        <authorList>
            <person name="Song R."/>
            <person name="Chenine A.L."/>
            <person name="Ruprecht R.M."/>
        </authorList>
    </citation>
    <scope>NUCLEOTIDE SEQUENCE [LARGE SCALE GENOMIC DNA]</scope>
    <source>
        <strain evidence="1 2">CECT 8663</strain>
    </source>
</reference>
<dbReference type="AlphaFoldDB" id="A0A238KH23"/>
<evidence type="ECO:0000313" key="1">
    <source>
        <dbReference type="EMBL" id="SMX42129.1"/>
    </source>
</evidence>
<dbReference type="EMBL" id="FXYH01000007">
    <property type="protein sequence ID" value="SMX42129.1"/>
    <property type="molecule type" value="Genomic_DNA"/>
</dbReference>